<reference evidence="1" key="1">
    <citation type="submission" date="2017-02" db="EMBL/GenBank/DDBJ databases">
        <title>Delving into the versatile metabolic prowess of the omnipresent phylum Bacteroidetes.</title>
        <authorList>
            <person name="Nobu M.K."/>
            <person name="Mei R."/>
            <person name="Narihiro T."/>
            <person name="Kuroda K."/>
            <person name="Liu W.-T."/>
        </authorList>
    </citation>
    <scope>NUCLEOTIDE SEQUENCE</scope>
    <source>
        <strain evidence="1">ADurb.Bin280</strain>
    </source>
</reference>
<dbReference type="AlphaFoldDB" id="A0A1V5SFW1"/>
<protein>
    <submittedName>
        <fullName evidence="1">Uncharacterized protein</fullName>
    </submittedName>
</protein>
<comment type="caution">
    <text evidence="1">The sequence shown here is derived from an EMBL/GenBank/DDBJ whole genome shotgun (WGS) entry which is preliminary data.</text>
</comment>
<sequence length="217" mass="24693">MSDRLPETVRMLRDGPPDALEFEEARRLLKQLELAGFLRMLSRTGLPADIDCLRWERGVGLSRTYTGGFCYKVETVEPICDDKELGLIANAMEYNLENVPHDLCCSADWFAVFGLSAQILSGMAADPLRYAETIKMNSYLPEKFFLCCCVLGLSNGRWAANLVYPKVFRGEPAGSYAEAIESLRKAVDFGRVNEGHFLVMQEKMVSNYRQRQRRRRC</sequence>
<organism evidence="1">
    <name type="scientific">candidate division WS2 bacterium ADurb.Bin280</name>
    <dbReference type="NCBI Taxonomy" id="1852829"/>
    <lineage>
        <taxon>Bacteria</taxon>
        <taxon>candidate division WS2</taxon>
    </lineage>
</organism>
<dbReference type="Proteomes" id="UP000485367">
    <property type="component" value="Unassembled WGS sequence"/>
</dbReference>
<dbReference type="EMBL" id="MWBO01000017">
    <property type="protein sequence ID" value="OQA52922.1"/>
    <property type="molecule type" value="Genomic_DNA"/>
</dbReference>
<name>A0A1V5SFW1_9BACT</name>
<accession>A0A1V5SFW1</accession>
<evidence type="ECO:0000313" key="1">
    <source>
        <dbReference type="EMBL" id="OQA52922.1"/>
    </source>
</evidence>
<proteinExistence type="predicted"/>
<gene>
    <name evidence="1" type="ORF">BWY43_00293</name>
</gene>